<dbReference type="PROSITE" id="PS51257">
    <property type="entry name" value="PROKAR_LIPOPROTEIN"/>
    <property type="match status" value="1"/>
</dbReference>
<protein>
    <recommendedName>
        <fullName evidence="4">TRASH domain-containing protein</fullName>
    </recommendedName>
</protein>
<dbReference type="GO" id="GO:0016491">
    <property type="term" value="F:oxidoreductase activity"/>
    <property type="evidence" value="ECO:0007669"/>
    <property type="project" value="InterPro"/>
</dbReference>
<evidence type="ECO:0000313" key="3">
    <source>
        <dbReference type="Proteomes" id="UP000590740"/>
    </source>
</evidence>
<dbReference type="AlphaFoldDB" id="A0A7W8DMS1"/>
<comment type="caution">
    <text evidence="2">The sequence shown here is derived from an EMBL/GenBank/DDBJ whole genome shotgun (WGS) entry which is preliminary data.</text>
</comment>
<evidence type="ECO:0008006" key="4">
    <source>
        <dbReference type="Google" id="ProtNLM"/>
    </source>
</evidence>
<proteinExistence type="predicted"/>
<evidence type="ECO:0000313" key="2">
    <source>
        <dbReference type="EMBL" id="MBB5035136.1"/>
    </source>
</evidence>
<dbReference type="EMBL" id="JACHIG010000013">
    <property type="protein sequence ID" value="MBB5035136.1"/>
    <property type="molecule type" value="Genomic_DNA"/>
</dbReference>
<keyword evidence="3" id="KW-1185">Reference proteome</keyword>
<dbReference type="Proteomes" id="UP000590740">
    <property type="component" value="Unassembled WGS sequence"/>
</dbReference>
<organism evidence="2 3">
    <name type="scientific">Prosthecobacter vanneervenii</name>
    <dbReference type="NCBI Taxonomy" id="48466"/>
    <lineage>
        <taxon>Bacteria</taxon>
        <taxon>Pseudomonadati</taxon>
        <taxon>Verrucomicrobiota</taxon>
        <taxon>Verrucomicrobiia</taxon>
        <taxon>Verrucomicrobiales</taxon>
        <taxon>Verrucomicrobiaceae</taxon>
        <taxon>Prosthecobacter</taxon>
    </lineage>
</organism>
<dbReference type="InterPro" id="IPR012348">
    <property type="entry name" value="RNR-like"/>
</dbReference>
<accession>A0A7W8DMS1</accession>
<dbReference type="RefSeq" id="WP_184343616.1">
    <property type="nucleotide sequence ID" value="NZ_JACHIG010000013.1"/>
</dbReference>
<reference evidence="2 3" key="1">
    <citation type="submission" date="2020-08" db="EMBL/GenBank/DDBJ databases">
        <title>Genomic Encyclopedia of Type Strains, Phase IV (KMG-IV): sequencing the most valuable type-strain genomes for metagenomic binning, comparative biology and taxonomic classification.</title>
        <authorList>
            <person name="Goeker M."/>
        </authorList>
    </citation>
    <scope>NUCLEOTIDE SEQUENCE [LARGE SCALE GENOMIC DNA]</scope>
    <source>
        <strain evidence="2 3">DSM 12252</strain>
    </source>
</reference>
<feature type="signal peptide" evidence="1">
    <location>
        <begin position="1"/>
        <end position="20"/>
    </location>
</feature>
<sequence length="86" mass="9261">MKPSLLLLATVAFSFSCTRAADGIPASYPLKKCVISDEPFGGEMGKPVKVTHEGTDVYLCCKSCLKDFKADPAKYVKMVKDAAAKK</sequence>
<keyword evidence="1" id="KW-0732">Signal</keyword>
<gene>
    <name evidence="2" type="ORF">HNQ65_004744</name>
</gene>
<name>A0A7W8DMS1_9BACT</name>
<feature type="chain" id="PRO_5030836998" description="TRASH domain-containing protein" evidence="1">
    <location>
        <begin position="21"/>
        <end position="86"/>
    </location>
</feature>
<dbReference type="Gene3D" id="1.10.620.20">
    <property type="entry name" value="Ribonucleotide Reductase, subunit A"/>
    <property type="match status" value="1"/>
</dbReference>
<evidence type="ECO:0000256" key="1">
    <source>
        <dbReference type="SAM" id="SignalP"/>
    </source>
</evidence>